<feature type="domain" description="Secretion system C-terminal sorting" evidence="1">
    <location>
        <begin position="97"/>
        <end position="170"/>
    </location>
</feature>
<evidence type="ECO:0000313" key="2">
    <source>
        <dbReference type="EMBL" id="UOQ68437.1"/>
    </source>
</evidence>
<proteinExistence type="predicted"/>
<name>A0ABY4GCF1_9BACT</name>
<gene>
    <name evidence="2" type="ORF">MUN86_03145</name>
</gene>
<accession>A0ABY4GCF1</accession>
<organism evidence="2 3">
    <name type="scientific">Hymenobacter volaticus</name>
    <dbReference type="NCBI Taxonomy" id="2932254"/>
    <lineage>
        <taxon>Bacteria</taxon>
        <taxon>Pseudomonadati</taxon>
        <taxon>Bacteroidota</taxon>
        <taxon>Cytophagia</taxon>
        <taxon>Cytophagales</taxon>
        <taxon>Hymenobacteraceae</taxon>
        <taxon>Hymenobacter</taxon>
    </lineage>
</organism>
<protein>
    <submittedName>
        <fullName evidence="2">T9SS type A sorting domain-containing protein</fullName>
    </submittedName>
</protein>
<sequence>MGGTGPTGGLPSTANGAFQTPILLANQPGGPTLTYRLLLNESAGITLAAGQRLTIRLYFSCGSTSSGRYGLLKNVVVKGENITVLSNKPLAGSGLNVFPNPATSHVAVELSGYSKATELCLYNVLGQPVQRLDVPGKAGIQRTTFNLSQLPAGVYLLRTRTEGGSDVRRILKQ</sequence>
<dbReference type="NCBIfam" id="TIGR04183">
    <property type="entry name" value="Por_Secre_tail"/>
    <property type="match status" value="1"/>
</dbReference>
<reference evidence="2" key="1">
    <citation type="submission" date="2022-04" db="EMBL/GenBank/DDBJ databases">
        <title>Hymenobacter sp. isolated from the air.</title>
        <authorList>
            <person name="Won M."/>
            <person name="Lee C.-M."/>
            <person name="Woen H.-Y."/>
            <person name="Kwon S.-W."/>
        </authorList>
    </citation>
    <scope>NUCLEOTIDE SEQUENCE</scope>
    <source>
        <strain evidence="2">5420S-77</strain>
    </source>
</reference>
<dbReference type="EMBL" id="CP095061">
    <property type="protein sequence ID" value="UOQ68437.1"/>
    <property type="molecule type" value="Genomic_DNA"/>
</dbReference>
<keyword evidence="3" id="KW-1185">Reference proteome</keyword>
<dbReference type="Pfam" id="PF18962">
    <property type="entry name" value="Por_Secre_tail"/>
    <property type="match status" value="1"/>
</dbReference>
<evidence type="ECO:0000313" key="3">
    <source>
        <dbReference type="Proteomes" id="UP000830401"/>
    </source>
</evidence>
<dbReference type="InterPro" id="IPR026444">
    <property type="entry name" value="Secre_tail"/>
</dbReference>
<evidence type="ECO:0000259" key="1">
    <source>
        <dbReference type="Pfam" id="PF18962"/>
    </source>
</evidence>
<dbReference type="Proteomes" id="UP000830401">
    <property type="component" value="Chromosome"/>
</dbReference>